<dbReference type="PANTHER" id="PTHR23513">
    <property type="entry name" value="INTEGRAL MEMBRANE EFFLUX PROTEIN-RELATED"/>
    <property type="match status" value="1"/>
</dbReference>
<feature type="transmembrane region" description="Helical" evidence="7">
    <location>
        <begin position="448"/>
        <end position="466"/>
    </location>
</feature>
<feature type="transmembrane region" description="Helical" evidence="7">
    <location>
        <begin position="200"/>
        <end position="223"/>
    </location>
</feature>
<evidence type="ECO:0000313" key="8">
    <source>
        <dbReference type="EMBL" id="GEL96439.1"/>
    </source>
</evidence>
<evidence type="ECO:0000256" key="4">
    <source>
        <dbReference type="ARBA" id="ARBA00022692"/>
    </source>
</evidence>
<dbReference type="AlphaFoldDB" id="A0A511JF60"/>
<organism evidence="8 9">
    <name type="scientific">Cellulomonas composti</name>
    <dbReference type="NCBI Taxonomy" id="266130"/>
    <lineage>
        <taxon>Bacteria</taxon>
        <taxon>Bacillati</taxon>
        <taxon>Actinomycetota</taxon>
        <taxon>Actinomycetes</taxon>
        <taxon>Micrococcales</taxon>
        <taxon>Cellulomonadaceae</taxon>
        <taxon>Cellulomonas</taxon>
    </lineage>
</organism>
<feature type="transmembrane region" description="Helical" evidence="7">
    <location>
        <begin position="316"/>
        <end position="335"/>
    </location>
</feature>
<name>A0A511JF60_9CELL</name>
<evidence type="ECO:0000256" key="7">
    <source>
        <dbReference type="SAM" id="Phobius"/>
    </source>
</evidence>
<feature type="transmembrane region" description="Helical" evidence="7">
    <location>
        <begin position="286"/>
        <end position="310"/>
    </location>
</feature>
<dbReference type="EMBL" id="BJWG01000022">
    <property type="protein sequence ID" value="GEL96439.1"/>
    <property type="molecule type" value="Genomic_DNA"/>
</dbReference>
<comment type="subcellular location">
    <subcellularLocation>
        <location evidence="1">Cell inner membrane</location>
        <topology evidence="1">Multi-pass membrane protein</topology>
    </subcellularLocation>
</comment>
<reference evidence="8 9" key="1">
    <citation type="submission" date="2019-07" db="EMBL/GenBank/DDBJ databases">
        <title>Whole genome shotgun sequence of Cellulomonas composti NBRC 100758.</title>
        <authorList>
            <person name="Hosoyama A."/>
            <person name="Uohara A."/>
            <person name="Ohji S."/>
            <person name="Ichikawa N."/>
        </authorList>
    </citation>
    <scope>NUCLEOTIDE SEQUENCE [LARGE SCALE GENOMIC DNA]</scope>
    <source>
        <strain evidence="8 9">NBRC 100758</strain>
    </source>
</reference>
<dbReference type="Pfam" id="PF05977">
    <property type="entry name" value="MFS_3"/>
    <property type="match status" value="1"/>
</dbReference>
<proteinExistence type="predicted"/>
<dbReference type="InterPro" id="IPR010290">
    <property type="entry name" value="TM_effector"/>
</dbReference>
<evidence type="ECO:0000256" key="6">
    <source>
        <dbReference type="ARBA" id="ARBA00023136"/>
    </source>
</evidence>
<protein>
    <submittedName>
        <fullName evidence="8">MFS transporter</fullName>
    </submittedName>
</protein>
<dbReference type="SUPFAM" id="SSF103473">
    <property type="entry name" value="MFS general substrate transporter"/>
    <property type="match status" value="1"/>
</dbReference>
<feature type="transmembrane region" description="Helical" evidence="7">
    <location>
        <begin position="229"/>
        <end position="247"/>
    </location>
</feature>
<dbReference type="CDD" id="cd06173">
    <property type="entry name" value="MFS_MefA_like"/>
    <property type="match status" value="1"/>
</dbReference>
<evidence type="ECO:0000256" key="1">
    <source>
        <dbReference type="ARBA" id="ARBA00004429"/>
    </source>
</evidence>
<dbReference type="Gene3D" id="1.20.1250.20">
    <property type="entry name" value="MFS general substrate transporter like domains"/>
    <property type="match status" value="1"/>
</dbReference>
<keyword evidence="4 7" id="KW-0812">Transmembrane</keyword>
<keyword evidence="6 7" id="KW-0472">Membrane</keyword>
<evidence type="ECO:0000256" key="5">
    <source>
        <dbReference type="ARBA" id="ARBA00022989"/>
    </source>
</evidence>
<keyword evidence="2" id="KW-0813">Transport</keyword>
<evidence type="ECO:0000313" key="9">
    <source>
        <dbReference type="Proteomes" id="UP000321720"/>
    </source>
</evidence>
<dbReference type="Proteomes" id="UP000321720">
    <property type="component" value="Unassembled WGS sequence"/>
</dbReference>
<keyword evidence="5 7" id="KW-1133">Transmembrane helix</keyword>
<feature type="transmembrane region" description="Helical" evidence="7">
    <location>
        <begin position="76"/>
        <end position="99"/>
    </location>
</feature>
<sequence length="482" mass="50895">MQVVGLDERARQLVGQQAPHARLAGPGHPHHHDMHRPILPLVGPTACEEGSNYDPAVRSLVVDTTPLRISPAFRRLWWGLAVSNLGTQLTVVAVGLQVYQITGSTLTVGVLGLFAFVPLVVFGLYGGAIVDHYDRRRVALVASLVGWGVTLVLAVQGWLGNEHVGLLFALVAAQSGANAVSSPARGAIIPRLLEPRLLPAANALQAIGMQIALTVGPLLGATLASIDFGLAYTVDAVLFTAALFAVFRLPPVPPEPSPDRRERAGLAAVVDGLRYLSTQPNVRMTFAVDIAAMVLAMPRVVFPAVGIWYLGGGATTTGILTAALAVGAVTSGLFSGGLARVRWQGRVISWAITGWGLSIVAFGLVLVLVGRDKPEQVLWGALAIACCTLVAAGASDEVSAIFRQTILQTATPDAMRGRLQGVFIVVVAGGPRLGDLFIGTMSSWVGEAWAVVIGGLLCVTVLWVLVRTQRTFWRYDGHRPTP</sequence>
<evidence type="ECO:0000256" key="2">
    <source>
        <dbReference type="ARBA" id="ARBA00022448"/>
    </source>
</evidence>
<dbReference type="GO" id="GO:0005886">
    <property type="term" value="C:plasma membrane"/>
    <property type="evidence" value="ECO:0007669"/>
    <property type="project" value="UniProtKB-SubCell"/>
</dbReference>
<dbReference type="PANTHER" id="PTHR23513:SF9">
    <property type="entry name" value="ENTEROBACTIN EXPORTER ENTS"/>
    <property type="match status" value="1"/>
</dbReference>
<comment type="caution">
    <text evidence="8">The sequence shown here is derived from an EMBL/GenBank/DDBJ whole genome shotgun (WGS) entry which is preliminary data.</text>
</comment>
<feature type="transmembrane region" description="Helical" evidence="7">
    <location>
        <begin position="376"/>
        <end position="394"/>
    </location>
</feature>
<keyword evidence="9" id="KW-1185">Reference proteome</keyword>
<feature type="transmembrane region" description="Helical" evidence="7">
    <location>
        <begin position="347"/>
        <end position="370"/>
    </location>
</feature>
<evidence type="ECO:0000256" key="3">
    <source>
        <dbReference type="ARBA" id="ARBA00022475"/>
    </source>
</evidence>
<gene>
    <name evidence="8" type="ORF">CCO02nite_30970</name>
</gene>
<feature type="transmembrane region" description="Helical" evidence="7">
    <location>
        <begin position="105"/>
        <end position="126"/>
    </location>
</feature>
<accession>A0A511JF60</accession>
<keyword evidence="3" id="KW-1003">Cell membrane</keyword>
<feature type="transmembrane region" description="Helical" evidence="7">
    <location>
        <begin position="138"/>
        <end position="159"/>
    </location>
</feature>
<dbReference type="InterPro" id="IPR036259">
    <property type="entry name" value="MFS_trans_sf"/>
</dbReference>